<keyword evidence="1" id="KW-0677">Repeat</keyword>
<dbReference type="SMART" id="SM00501">
    <property type="entry name" value="BRIGHT"/>
    <property type="match status" value="1"/>
</dbReference>
<proteinExistence type="predicted"/>
<dbReference type="Gene3D" id="1.10.150.60">
    <property type="entry name" value="ARID DNA-binding domain"/>
    <property type="match status" value="1"/>
</dbReference>
<gene>
    <name evidence="5" type="ORF">KAF25_000760</name>
</gene>
<keyword evidence="3" id="KW-0472">Membrane</keyword>
<dbReference type="EMBL" id="JAGPUO010000025">
    <property type="protein sequence ID" value="KAG5655840.1"/>
    <property type="molecule type" value="Genomic_DNA"/>
</dbReference>
<dbReference type="InterPro" id="IPR036431">
    <property type="entry name" value="ARID_dom_sf"/>
</dbReference>
<dbReference type="PANTHER" id="PTHR10039">
    <property type="entry name" value="AMELOGENIN"/>
    <property type="match status" value="1"/>
</dbReference>
<dbReference type="CDD" id="cd16100">
    <property type="entry name" value="ARID"/>
    <property type="match status" value="1"/>
</dbReference>
<keyword evidence="3" id="KW-1133">Transmembrane helix</keyword>
<feature type="region of interest" description="Disordered" evidence="2">
    <location>
        <begin position="1324"/>
        <end position="1343"/>
    </location>
</feature>
<keyword evidence="6" id="KW-1185">Reference proteome</keyword>
<name>A0A9P7GYP7_9HYPO</name>
<feature type="transmembrane region" description="Helical" evidence="3">
    <location>
        <begin position="1740"/>
        <end position="1760"/>
    </location>
</feature>
<keyword evidence="3" id="KW-0812">Transmembrane</keyword>
<evidence type="ECO:0000256" key="3">
    <source>
        <dbReference type="SAM" id="Phobius"/>
    </source>
</evidence>
<sequence length="1767" mass="201353">MELLPALQLSSIIVRYSNFVGNLAIAASVAKIQPQDFQLQHVHDQFSKIMSEFQDVFTKLNKEHRRAAESKFAAIYSCAVFCARDCNTILGGIEASVQKTATCPETGIQYAAMVVRVFSTGSHQGLRSRVNEHVLPEAFRLASDILQHALSQLHDTRQQFAGSLITESADFQKLQSSASLLQVQLGGLSIVSRGTETRDEFFDKLTQLLSDLERVQKTMQVLHELDYRERLQRHDRISEAHKGTLAWTLNQGYEDDPNNSSTSLSSWLTCEKSLAWVTGNPGSGKSVLMKFVADHQDTRKLLKTWAGEREVLVISHYFDALGTPYQRSLEGLLRSLVYGIISAKPTLGNELLPNVWELSSIASLPTTFDFASIMDRIAKNAFPVNVCFFIDGLDEYGGEDAYLCQLIANIARLPFVKICVSSNTLPVFEDKLGNLCETKLALHKVNRDDIYHYIKDQIYQRKTPSPGPSYQQSGAIADKSRGIFLWAVLAIRLPLDIFSHVQSYEDTPCDLNELVRLTMESVDFRRHEAMAGSLIMARDEQFLPAEILFFHQTGYNVEDLRFSLSRDKEPLTSGSERSRNQNFAAKIRLRLKQTCNDLLEVRDGVVLFMHRMILDLMYDHNISESLLAKVGRNFDSDFSIFKASMSWFKQRRYQSGELQSLKTAPQAISLAYMESLTKFLATHSDDVSSFRDLQLKPSEVYALSRAVNFRGGCDSVCGDAAWPSIARDLGYTDETALSTAETFKYIYKTWIRLYEKHMYHQRLGERDPMEDILDLADSLKLSLKFARRCDQKETQVASVTWEILDNSEESLLAMAARGQYNTIDLSMMRGIYRHLVIEAGIEGYLRNKVLEDPGYFDNEYSKAYRSPLYSALGVTPRFLCAGKPRARHYNKWLVEDLLILGHDPNKTYRGGETPFSAFVDQFIPVTLSDPPLQFDARNFLMDIEMLKLILHHGANSETYTEVRDQKSRKWRVPIWFKVLKLAPCIETPYQDMFERVFDMIMEHSSTLPHAQALLELKSEGETFQWIPYPIWKICKDNFELHTITEDSSPSNAYFVFRIFSKVCERTAKDLETSHCTKQYLSHCFWPYHPELAHQMSYSTPKNELRTVGHTTNSSFTPRGSVESLSYRISTSATSIELPETGVDSGHQKVGDTDSNNIELFMEDKNIDDVCSIQSIEDDIQSKISSTARTPHTIAAERQVGDLLSRHPEIRFILDASGDIMPKDRLKRNIRRSLKLLYLELRKEAQDNVQVQILTTRMLKGRGSRTRISERAVNDELTVAPLENEDQDHSNRLDFRKDREFLDTWLSQVQLSQRLEDDSLKAQLKDSTMRDTATESDYGTSEDSLSDSEEFQAVQLAQDFLMNGAPFLAFLTHLGLSLLPDHLRQVMQLASWDNIELIDTPFEISALDQIKSFAEDLTGSPWNWWPMNSPKVPLRRGYIRMNWQCHCSKPFWVDVTPAQARIIGRIVDNPTSFVNDYCKVIHSVQTIFQKLRGWFSWNSDTILPVSVPSSQANQPSISNRGIKDQDQGEATTTAHSHSPPETVEGLRILFGVPMGLKILHVISIPVKPQPGEKVFPLLQEQYRRLRGRWRAWFSFWQLSHCDFVKFESIARNVVVACGQDLPKANDLDYEYAPKPPHASIPPVHPHVFEAAFNSCAGGKCRYPFPFHDCYEFEETAYIQRIPKKKTPLSSGVNDVPIWGLEARHCISCIHVILYHLLILIPPFALWGWWLSLHPDDIQSASVPMTVVLAMISMFWSATGIVKQFRGEL</sequence>
<dbReference type="Pfam" id="PF01388">
    <property type="entry name" value="ARID"/>
    <property type="match status" value="1"/>
</dbReference>
<feature type="domain" description="ARID" evidence="4">
    <location>
        <begin position="666"/>
        <end position="759"/>
    </location>
</feature>
<evidence type="ECO:0000256" key="1">
    <source>
        <dbReference type="ARBA" id="ARBA00022737"/>
    </source>
</evidence>
<comment type="caution">
    <text evidence="5">The sequence shown here is derived from an EMBL/GenBank/DDBJ whole genome shotgun (WGS) entry which is preliminary data.</text>
</comment>
<feature type="region of interest" description="Disordered" evidence="2">
    <location>
        <begin position="1507"/>
        <end position="1539"/>
    </location>
</feature>
<evidence type="ECO:0000313" key="6">
    <source>
        <dbReference type="Proteomes" id="UP000782241"/>
    </source>
</evidence>
<organism evidence="5 6">
    <name type="scientific">Fusarium avenaceum</name>
    <dbReference type="NCBI Taxonomy" id="40199"/>
    <lineage>
        <taxon>Eukaryota</taxon>
        <taxon>Fungi</taxon>
        <taxon>Dikarya</taxon>
        <taxon>Ascomycota</taxon>
        <taxon>Pezizomycotina</taxon>
        <taxon>Sordariomycetes</taxon>
        <taxon>Hypocreomycetidae</taxon>
        <taxon>Hypocreales</taxon>
        <taxon>Nectriaceae</taxon>
        <taxon>Fusarium</taxon>
        <taxon>Fusarium tricinctum species complex</taxon>
    </lineage>
</organism>
<dbReference type="PROSITE" id="PS51011">
    <property type="entry name" value="ARID"/>
    <property type="match status" value="1"/>
</dbReference>
<dbReference type="GO" id="GO:0003677">
    <property type="term" value="F:DNA binding"/>
    <property type="evidence" value="ECO:0007669"/>
    <property type="project" value="InterPro"/>
</dbReference>
<protein>
    <recommendedName>
        <fullName evidence="4">ARID domain-containing protein</fullName>
    </recommendedName>
</protein>
<evidence type="ECO:0000313" key="5">
    <source>
        <dbReference type="EMBL" id="KAG5655840.1"/>
    </source>
</evidence>
<dbReference type="SMART" id="SM01014">
    <property type="entry name" value="ARID"/>
    <property type="match status" value="1"/>
</dbReference>
<dbReference type="Proteomes" id="UP000782241">
    <property type="component" value="Unassembled WGS sequence"/>
</dbReference>
<accession>A0A9P7GYP7</accession>
<dbReference type="InterPro" id="IPR027417">
    <property type="entry name" value="P-loop_NTPase"/>
</dbReference>
<feature type="compositionally biased region" description="Polar residues" evidence="2">
    <location>
        <begin position="1507"/>
        <end position="1518"/>
    </location>
</feature>
<reference evidence="5" key="1">
    <citation type="submission" date="2021-04" db="EMBL/GenBank/DDBJ databases">
        <title>Draft genome of Fusarium avenaceum strain F156N33, isolated from an atmospheric sample in Virginia.</title>
        <authorList>
            <person name="Yang S."/>
            <person name="Vinatzer B.A."/>
            <person name="Coleman J."/>
        </authorList>
    </citation>
    <scope>NUCLEOTIDE SEQUENCE</scope>
    <source>
        <strain evidence="5">F156N33</strain>
    </source>
</reference>
<dbReference type="SUPFAM" id="SSF52540">
    <property type="entry name" value="P-loop containing nucleoside triphosphate hydrolases"/>
    <property type="match status" value="1"/>
</dbReference>
<dbReference type="InterPro" id="IPR056884">
    <property type="entry name" value="NPHP3-like_N"/>
</dbReference>
<evidence type="ECO:0000259" key="4">
    <source>
        <dbReference type="PROSITE" id="PS51011"/>
    </source>
</evidence>
<dbReference type="PANTHER" id="PTHR10039:SF5">
    <property type="entry name" value="NACHT DOMAIN-CONTAINING PROTEIN"/>
    <property type="match status" value="1"/>
</dbReference>
<evidence type="ECO:0000256" key="2">
    <source>
        <dbReference type="SAM" id="MobiDB-lite"/>
    </source>
</evidence>
<dbReference type="SUPFAM" id="SSF46774">
    <property type="entry name" value="ARID-like"/>
    <property type="match status" value="1"/>
</dbReference>
<dbReference type="InterPro" id="IPR001606">
    <property type="entry name" value="ARID_dom"/>
</dbReference>
<dbReference type="Pfam" id="PF24883">
    <property type="entry name" value="NPHP3_N"/>
    <property type="match status" value="1"/>
</dbReference>
<feature type="transmembrane region" description="Helical" evidence="3">
    <location>
        <begin position="1710"/>
        <end position="1728"/>
    </location>
</feature>